<dbReference type="AlphaFoldDB" id="A0A816WCM8"/>
<gene>
    <name evidence="1" type="ORF">DARMORV10_A02P02570.1</name>
</gene>
<dbReference type="EMBL" id="HG994356">
    <property type="protein sequence ID" value="CAF2136022.1"/>
    <property type="molecule type" value="Genomic_DNA"/>
</dbReference>
<evidence type="ECO:0000313" key="1">
    <source>
        <dbReference type="EMBL" id="CAF2136022.1"/>
    </source>
</evidence>
<accession>A0A816WCM8</accession>
<sequence>MINSFDISFSQLLLDPNYYLESGGGEGEFALMSSSTNSPLPNTTININKRLPNEATNDVFLNNNNNLANFVTNENTKLYAN</sequence>
<dbReference type="Proteomes" id="UP001295469">
    <property type="component" value="Chromosome A02"/>
</dbReference>
<protein>
    <submittedName>
        <fullName evidence="1">(rape) hypothetical protein</fullName>
    </submittedName>
</protein>
<feature type="non-terminal residue" evidence="1">
    <location>
        <position position="81"/>
    </location>
</feature>
<name>A0A816WCM8_BRANA</name>
<reference evidence="1" key="1">
    <citation type="submission" date="2021-01" db="EMBL/GenBank/DDBJ databases">
        <authorList>
            <consortium name="Genoscope - CEA"/>
            <person name="William W."/>
        </authorList>
    </citation>
    <scope>NUCLEOTIDE SEQUENCE</scope>
</reference>
<organism evidence="1">
    <name type="scientific">Brassica napus</name>
    <name type="common">Rape</name>
    <dbReference type="NCBI Taxonomy" id="3708"/>
    <lineage>
        <taxon>Eukaryota</taxon>
        <taxon>Viridiplantae</taxon>
        <taxon>Streptophyta</taxon>
        <taxon>Embryophyta</taxon>
        <taxon>Tracheophyta</taxon>
        <taxon>Spermatophyta</taxon>
        <taxon>Magnoliopsida</taxon>
        <taxon>eudicotyledons</taxon>
        <taxon>Gunneridae</taxon>
        <taxon>Pentapetalae</taxon>
        <taxon>rosids</taxon>
        <taxon>malvids</taxon>
        <taxon>Brassicales</taxon>
        <taxon>Brassicaceae</taxon>
        <taxon>Brassiceae</taxon>
        <taxon>Brassica</taxon>
    </lineage>
</organism>
<proteinExistence type="predicted"/>